<dbReference type="AlphaFoldDB" id="A0A914WGT2"/>
<evidence type="ECO:0000313" key="16">
    <source>
        <dbReference type="WBParaSite" id="PSAMB.scaffold4199size15322.g23726.t1"/>
    </source>
</evidence>
<accession>A0A914WGT2</accession>
<keyword evidence="4 13" id="KW-0894">Sodium channel</keyword>
<dbReference type="Gene3D" id="1.10.287.770">
    <property type="entry name" value="YojJ-like"/>
    <property type="match status" value="1"/>
</dbReference>
<evidence type="ECO:0000256" key="5">
    <source>
        <dbReference type="ARBA" id="ARBA00022692"/>
    </source>
</evidence>
<evidence type="ECO:0000256" key="10">
    <source>
        <dbReference type="ARBA" id="ARBA00023180"/>
    </source>
</evidence>
<evidence type="ECO:0000256" key="2">
    <source>
        <dbReference type="ARBA" id="ARBA00007193"/>
    </source>
</evidence>
<evidence type="ECO:0000313" key="15">
    <source>
        <dbReference type="Proteomes" id="UP000887566"/>
    </source>
</evidence>
<keyword evidence="11 13" id="KW-0739">Sodium transport</keyword>
<dbReference type="Pfam" id="PF00858">
    <property type="entry name" value="ASC"/>
    <property type="match status" value="1"/>
</dbReference>
<keyword evidence="15" id="KW-1185">Reference proteome</keyword>
<keyword evidence="3 13" id="KW-0813">Transport</keyword>
<dbReference type="InterPro" id="IPR001873">
    <property type="entry name" value="ENaC"/>
</dbReference>
<reference evidence="16" key="1">
    <citation type="submission" date="2022-11" db="UniProtKB">
        <authorList>
            <consortium name="WormBaseParasite"/>
        </authorList>
    </citation>
    <scope>IDENTIFICATION</scope>
</reference>
<keyword evidence="10" id="KW-0325">Glycoprotein</keyword>
<comment type="subcellular location">
    <subcellularLocation>
        <location evidence="1">Membrane</location>
        <topology evidence="1">Multi-pass membrane protein</topology>
    </subcellularLocation>
</comment>
<sequence>MYEVDRMNYPLADDLNDFLPPEWSERVNAAIDRHANQARIVELDSGSRKKLKSLIEEMFNLYLELFYEFWNDESCDPSTLISDELLGVLMAYNNSLNSRREAKNGSNEAIDVALSTYDQLMSDNEMNSTNDTLHTTLKVLQLLTDDINRMQSSCINNTNITDYHYCFYFYNSEVLQMTSAADVASFNAIVADSAQKPGAYDSLQKQFRLSATQGLPTVLAAALLKKNFLAQREAFEAKNLWQSAISPFLNWLNSELYVTKACPSVVGICTNIKQRSKDINLASTLTFNSSAFNLADFVRYYSVDAHYEVLGKMITDLSANLSGLKTSYSNFLSRKSIATINIYYRSFSVQNVVQTSTYNVWTFLSDIGGTMGLYLGATLLTFFEVIAFFVHGEETITKANMEARQRAPEAYEPKLNGHMRSVRWEQTGWPRYITFNDPSAPTINRWLSRRRSS</sequence>
<dbReference type="PRINTS" id="PR01078">
    <property type="entry name" value="AMINACHANNEL"/>
</dbReference>
<keyword evidence="5 13" id="KW-0812">Transmembrane</keyword>
<proteinExistence type="inferred from homology"/>
<evidence type="ECO:0000256" key="6">
    <source>
        <dbReference type="ARBA" id="ARBA00022989"/>
    </source>
</evidence>
<protein>
    <submittedName>
        <fullName evidence="16">Uncharacterized protein</fullName>
    </submittedName>
</protein>
<evidence type="ECO:0000256" key="4">
    <source>
        <dbReference type="ARBA" id="ARBA00022461"/>
    </source>
</evidence>
<keyword evidence="9 14" id="KW-0472">Membrane</keyword>
<dbReference type="PANTHER" id="PTHR11690">
    <property type="entry name" value="AMILORIDE-SENSITIVE SODIUM CHANNEL-RELATED"/>
    <property type="match status" value="1"/>
</dbReference>
<feature type="transmembrane region" description="Helical" evidence="14">
    <location>
        <begin position="371"/>
        <end position="391"/>
    </location>
</feature>
<evidence type="ECO:0000256" key="11">
    <source>
        <dbReference type="ARBA" id="ARBA00023201"/>
    </source>
</evidence>
<dbReference type="Proteomes" id="UP000887566">
    <property type="component" value="Unplaced"/>
</dbReference>
<name>A0A914WGT2_9BILA</name>
<evidence type="ECO:0000256" key="7">
    <source>
        <dbReference type="ARBA" id="ARBA00023053"/>
    </source>
</evidence>
<evidence type="ECO:0000256" key="8">
    <source>
        <dbReference type="ARBA" id="ARBA00023065"/>
    </source>
</evidence>
<dbReference type="GO" id="GO:0015280">
    <property type="term" value="F:ligand-gated sodium channel activity"/>
    <property type="evidence" value="ECO:0007669"/>
    <property type="project" value="TreeGrafter"/>
</dbReference>
<dbReference type="GO" id="GO:0005886">
    <property type="term" value="C:plasma membrane"/>
    <property type="evidence" value="ECO:0007669"/>
    <property type="project" value="TreeGrafter"/>
</dbReference>
<dbReference type="WBParaSite" id="PSAMB.scaffold4199size15322.g23726.t1">
    <property type="protein sequence ID" value="PSAMB.scaffold4199size15322.g23726.t1"/>
    <property type="gene ID" value="PSAMB.scaffold4199size15322.g23726"/>
</dbReference>
<evidence type="ECO:0000256" key="1">
    <source>
        <dbReference type="ARBA" id="ARBA00004141"/>
    </source>
</evidence>
<keyword evidence="12 13" id="KW-0407">Ion channel</keyword>
<organism evidence="15 16">
    <name type="scientific">Plectus sambesii</name>
    <dbReference type="NCBI Taxonomy" id="2011161"/>
    <lineage>
        <taxon>Eukaryota</taxon>
        <taxon>Metazoa</taxon>
        <taxon>Ecdysozoa</taxon>
        <taxon>Nematoda</taxon>
        <taxon>Chromadorea</taxon>
        <taxon>Plectida</taxon>
        <taxon>Plectina</taxon>
        <taxon>Plectoidea</taxon>
        <taxon>Plectidae</taxon>
        <taxon>Plectus</taxon>
    </lineage>
</organism>
<keyword evidence="7" id="KW-0915">Sodium</keyword>
<evidence type="ECO:0000256" key="9">
    <source>
        <dbReference type="ARBA" id="ARBA00023136"/>
    </source>
</evidence>
<evidence type="ECO:0000256" key="12">
    <source>
        <dbReference type="ARBA" id="ARBA00023303"/>
    </source>
</evidence>
<evidence type="ECO:0000256" key="3">
    <source>
        <dbReference type="ARBA" id="ARBA00022448"/>
    </source>
</evidence>
<comment type="similarity">
    <text evidence="2 13">Belongs to the amiloride-sensitive sodium channel (TC 1.A.6) family.</text>
</comment>
<evidence type="ECO:0000256" key="14">
    <source>
        <dbReference type="SAM" id="Phobius"/>
    </source>
</evidence>
<evidence type="ECO:0000256" key="13">
    <source>
        <dbReference type="RuleBase" id="RU000679"/>
    </source>
</evidence>
<keyword evidence="6 14" id="KW-1133">Transmembrane helix</keyword>
<keyword evidence="8 13" id="KW-0406">Ion transport</keyword>